<dbReference type="EMBL" id="CP000815">
    <property type="protein sequence ID" value="ACB42554.1"/>
    <property type="molecule type" value="Genomic_DNA"/>
</dbReference>
<protein>
    <recommendedName>
        <fullName evidence="3">Ribosome maturation factor RimP N-terminal domain-containing protein</fullName>
    </recommendedName>
</protein>
<dbReference type="SUPFAM" id="SSF74942">
    <property type="entry name" value="YhbC-like, C-terminal domain"/>
    <property type="match status" value="1"/>
</dbReference>
<feature type="domain" description="Ribosome maturation factor RimP N-terminal" evidence="3">
    <location>
        <begin position="41"/>
        <end position="87"/>
    </location>
</feature>
<keyword evidence="1" id="KW-0963">Cytoplasm</keyword>
<dbReference type="Gene3D" id="3.30.300.70">
    <property type="entry name" value="RimP-like superfamily, N-terminal"/>
    <property type="match status" value="1"/>
</dbReference>
<dbReference type="HAMAP" id="MF_01077">
    <property type="entry name" value="RimP"/>
    <property type="match status" value="1"/>
</dbReference>
<dbReference type="PANTHER" id="PTHR33867">
    <property type="entry name" value="RIBOSOME MATURATION FACTOR RIMP"/>
    <property type="match status" value="1"/>
</dbReference>
<dbReference type="RefSeq" id="YP_002048764.1">
    <property type="nucleotide sequence ID" value="NC_011087.1"/>
</dbReference>
<keyword evidence="2" id="KW-0690">Ribosome biogenesis</keyword>
<dbReference type="PANTHER" id="PTHR33867:SF1">
    <property type="entry name" value="RIBOSOME MATURATION FACTOR RIMP"/>
    <property type="match status" value="1"/>
</dbReference>
<keyword evidence="4" id="KW-0934">Plastid</keyword>
<reference evidence="4" key="1">
    <citation type="submission" date="2007-08" db="EMBL/GenBank/DDBJ databases">
        <authorList>
            <person name="Gloeckner G."/>
            <person name="Nowack E."/>
            <person name="Melkonian M."/>
        </authorList>
    </citation>
    <scope>NUCLEOTIDE SEQUENCE</scope>
</reference>
<dbReference type="InterPro" id="IPR036847">
    <property type="entry name" value="RimP_C_sf"/>
</dbReference>
<geneLocation type="organellar chromatophore" evidence="4"/>
<dbReference type="InterPro" id="IPR028989">
    <property type="entry name" value="RimP_N"/>
</dbReference>
<name>B1X3N5_PAUCH</name>
<sequence length="159" mass="18101">MVSNNSLISNLRSLVSQVAYLSEKNICDMQLLANLVPITLKIQISVSSERDVSINDCTVFSRQVEEALDNSSLLKEAYILEVSSPGINEELINDRDFRIFRGFPVEVVVNKSKTPTNRREGLLLERDDDSILINIRGRIHRIPREDVISVHLIMPFYQS</sequence>
<dbReference type="GO" id="GO:0000028">
    <property type="term" value="P:ribosomal small subunit assembly"/>
    <property type="evidence" value="ECO:0007669"/>
    <property type="project" value="TreeGrafter"/>
</dbReference>
<organism evidence="4">
    <name type="scientific">Paulinella chromatophora</name>
    <dbReference type="NCBI Taxonomy" id="39717"/>
    <lineage>
        <taxon>Eukaryota</taxon>
        <taxon>Sar</taxon>
        <taxon>Rhizaria</taxon>
        <taxon>Cercozoa</taxon>
        <taxon>Imbricatea</taxon>
        <taxon>Silicofilosea</taxon>
        <taxon>Euglyphida</taxon>
        <taxon>Paulinellidae</taxon>
        <taxon>Paulinella</taxon>
    </lineage>
</organism>
<evidence type="ECO:0000256" key="1">
    <source>
        <dbReference type="ARBA" id="ARBA00022490"/>
    </source>
</evidence>
<evidence type="ECO:0000313" key="4">
    <source>
        <dbReference type="EMBL" id="ACB42554.1"/>
    </source>
</evidence>
<dbReference type="GO" id="GO:0005829">
    <property type="term" value="C:cytosol"/>
    <property type="evidence" value="ECO:0007669"/>
    <property type="project" value="TreeGrafter"/>
</dbReference>
<dbReference type="InterPro" id="IPR003728">
    <property type="entry name" value="Ribosome_maturation_RimP"/>
</dbReference>
<evidence type="ECO:0000256" key="2">
    <source>
        <dbReference type="ARBA" id="ARBA00022517"/>
    </source>
</evidence>
<dbReference type="SUPFAM" id="SSF75420">
    <property type="entry name" value="YhbC-like, N-terminal domain"/>
    <property type="match status" value="1"/>
</dbReference>
<accession>B1X3N5</accession>
<gene>
    <name evidence="4" type="ordered locus">PCC_0102</name>
</gene>
<dbReference type="GO" id="GO:0006412">
    <property type="term" value="P:translation"/>
    <property type="evidence" value="ECO:0007669"/>
    <property type="project" value="TreeGrafter"/>
</dbReference>
<dbReference type="AlphaFoldDB" id="B1X3N5"/>
<dbReference type="Pfam" id="PF02576">
    <property type="entry name" value="RimP_N"/>
    <property type="match status" value="1"/>
</dbReference>
<proteinExistence type="inferred from homology"/>
<dbReference type="GeneID" id="6481417"/>
<reference evidence="4" key="2">
    <citation type="journal article" date="2008" name="Curr. Biol.">
        <title>Chromatophore genome sequence of Paulinella sheds light on acquisition of photosynthesis by eukaryotes.</title>
        <authorList>
            <person name="Nowack E.C.M."/>
            <person name="Melkonian M."/>
            <person name="Gloeckner G."/>
        </authorList>
    </citation>
    <scope>NUCLEOTIDE SEQUENCE [LARGE SCALE GENOMIC DNA]</scope>
</reference>
<evidence type="ECO:0000259" key="3">
    <source>
        <dbReference type="Pfam" id="PF02576"/>
    </source>
</evidence>
<dbReference type="InterPro" id="IPR035956">
    <property type="entry name" value="RimP_N_sf"/>
</dbReference>